<dbReference type="OrthoDB" id="2862635at2759"/>
<dbReference type="Proteomes" id="UP000683000">
    <property type="component" value="Unassembled WGS sequence"/>
</dbReference>
<name>A0A8I3ACS8_9AGAM</name>
<dbReference type="PRINTS" id="PR00977">
    <property type="entry name" value="SCYTLDPTASE"/>
</dbReference>
<reference evidence="2" key="1">
    <citation type="submission" date="2021-03" db="EMBL/GenBank/DDBJ databases">
        <title>Evolutionary innovations through gain and loss of genes in the ectomycorrhizal Boletales.</title>
        <authorList>
            <person name="Wu G."/>
            <person name="Miyauchi S."/>
            <person name="Morin E."/>
            <person name="Yang Z.-L."/>
            <person name="Xu J."/>
            <person name="Martin F.M."/>
        </authorList>
    </citation>
    <scope>NUCLEOTIDE SEQUENCE</scope>
    <source>
        <strain evidence="2">BR01</strain>
    </source>
</reference>
<keyword evidence="3" id="KW-1185">Reference proteome</keyword>
<dbReference type="Pfam" id="PF01828">
    <property type="entry name" value="Peptidase_A4"/>
    <property type="match status" value="1"/>
</dbReference>
<dbReference type="InterPro" id="IPR013320">
    <property type="entry name" value="ConA-like_dom_sf"/>
</dbReference>
<dbReference type="PANTHER" id="PTHR37536">
    <property type="entry name" value="PUTATIVE (AFU_ORTHOLOGUE AFUA_3G02970)-RELATED"/>
    <property type="match status" value="1"/>
</dbReference>
<protein>
    <submittedName>
        <fullName evidence="2">Peptidase G1</fullName>
    </submittedName>
</protein>
<evidence type="ECO:0000256" key="1">
    <source>
        <dbReference type="SAM" id="SignalP"/>
    </source>
</evidence>
<sequence>MRFNSALFTTFLFASAVLAIRRRGSESRLLDLVEKATKATSGVEYTHNWAGAICRQDTGTIVMVSGVIAVPDMSTVEAGSVASAWVGIDGDTCKNAALMTGVVFGKTHNGPFYQAMYWSSPDTTETPENITISAGDVVRLTVGALAGPTVLQFTLVENFSNKQSAIKFQNHSQELCGQNAEWVVINYAEEGIPFPNFGTATFTDASALSEGLIFGPLEATILEIKQNGQVLTSVSVDNSSVTIKYL</sequence>
<dbReference type="EMBL" id="JAGFBS010000002">
    <property type="protein sequence ID" value="KAG6380648.1"/>
    <property type="molecule type" value="Genomic_DNA"/>
</dbReference>
<gene>
    <name evidence="2" type="ORF">JVT61DRAFT_5017</name>
</gene>
<accession>A0A8I3ACS8</accession>
<dbReference type="GO" id="GO:0070007">
    <property type="term" value="F:glutamic-type endopeptidase activity"/>
    <property type="evidence" value="ECO:0007669"/>
    <property type="project" value="InterPro"/>
</dbReference>
<dbReference type="SUPFAM" id="SSF49899">
    <property type="entry name" value="Concanavalin A-like lectins/glucanases"/>
    <property type="match status" value="1"/>
</dbReference>
<dbReference type="InterPro" id="IPR000250">
    <property type="entry name" value="Peptidase_G1"/>
</dbReference>
<organism evidence="2 3">
    <name type="scientific">Boletus reticuloceps</name>
    <dbReference type="NCBI Taxonomy" id="495285"/>
    <lineage>
        <taxon>Eukaryota</taxon>
        <taxon>Fungi</taxon>
        <taxon>Dikarya</taxon>
        <taxon>Basidiomycota</taxon>
        <taxon>Agaricomycotina</taxon>
        <taxon>Agaricomycetes</taxon>
        <taxon>Agaricomycetidae</taxon>
        <taxon>Boletales</taxon>
        <taxon>Boletineae</taxon>
        <taxon>Boletaceae</taxon>
        <taxon>Boletoideae</taxon>
        <taxon>Boletus</taxon>
    </lineage>
</organism>
<proteinExistence type="predicted"/>
<dbReference type="GO" id="GO:0006508">
    <property type="term" value="P:proteolysis"/>
    <property type="evidence" value="ECO:0007669"/>
    <property type="project" value="InterPro"/>
</dbReference>
<dbReference type="CDD" id="cd13426">
    <property type="entry name" value="Peptidase_G1"/>
    <property type="match status" value="1"/>
</dbReference>
<dbReference type="PANTHER" id="PTHR37536:SF1">
    <property type="entry name" value="ASPERGILLOPEPSIN, PUTAITVE (AFU_ORTHOLOGUE AFUA_7G01200)"/>
    <property type="match status" value="1"/>
</dbReference>
<evidence type="ECO:0000313" key="3">
    <source>
        <dbReference type="Proteomes" id="UP000683000"/>
    </source>
</evidence>
<comment type="caution">
    <text evidence="2">The sequence shown here is derived from an EMBL/GenBank/DDBJ whole genome shotgun (WGS) entry which is preliminary data.</text>
</comment>
<dbReference type="InterPro" id="IPR038656">
    <property type="entry name" value="Peptidase_G1_sf"/>
</dbReference>
<dbReference type="AlphaFoldDB" id="A0A8I3ACS8"/>
<keyword evidence="1" id="KW-0732">Signal</keyword>
<evidence type="ECO:0000313" key="2">
    <source>
        <dbReference type="EMBL" id="KAG6380648.1"/>
    </source>
</evidence>
<dbReference type="Gene3D" id="2.60.120.700">
    <property type="entry name" value="Peptidase G1"/>
    <property type="match status" value="1"/>
</dbReference>
<feature type="signal peptide" evidence="1">
    <location>
        <begin position="1"/>
        <end position="19"/>
    </location>
</feature>
<feature type="chain" id="PRO_5034857594" evidence="1">
    <location>
        <begin position="20"/>
        <end position="246"/>
    </location>
</feature>